<dbReference type="Proteomes" id="UP000237798">
    <property type="component" value="Unassembled WGS sequence"/>
</dbReference>
<feature type="domain" description="HTH rpiR-type" evidence="4">
    <location>
        <begin position="7"/>
        <end position="83"/>
    </location>
</feature>
<gene>
    <name evidence="6" type="primary">ybbH_2</name>
    <name evidence="6" type="ORF">CLLU_19750</name>
</gene>
<evidence type="ECO:0000256" key="2">
    <source>
        <dbReference type="ARBA" id="ARBA00023125"/>
    </source>
</evidence>
<dbReference type="Gene3D" id="1.10.10.10">
    <property type="entry name" value="Winged helix-like DNA-binding domain superfamily/Winged helix DNA-binding domain"/>
    <property type="match status" value="1"/>
</dbReference>
<reference evidence="6 7" key="1">
    <citation type="submission" date="2018-03" db="EMBL/GenBank/DDBJ databases">
        <title>Genome sequence of Clostridium luticellarii DSM 29923.</title>
        <authorList>
            <person name="Poehlein A."/>
            <person name="Daniel R."/>
        </authorList>
    </citation>
    <scope>NUCLEOTIDE SEQUENCE [LARGE SCALE GENOMIC DNA]</scope>
    <source>
        <strain evidence="6 7">DSM 29923</strain>
    </source>
</reference>
<dbReference type="InterPro" id="IPR047640">
    <property type="entry name" value="RpiR-like"/>
</dbReference>
<keyword evidence="1" id="KW-0805">Transcription regulation</keyword>
<feature type="domain" description="SIS" evidence="5">
    <location>
        <begin position="127"/>
        <end position="267"/>
    </location>
</feature>
<dbReference type="InterPro" id="IPR009057">
    <property type="entry name" value="Homeodomain-like_sf"/>
</dbReference>
<keyword evidence="7" id="KW-1185">Reference proteome</keyword>
<evidence type="ECO:0000259" key="5">
    <source>
        <dbReference type="PROSITE" id="PS51464"/>
    </source>
</evidence>
<sequence length="285" mass="32138">MDNIENNDCLMRIRDTYGSLKKAEKKAAQYILENPESIIHLSITEFAYESKASETTIFRLCNKLGYKGYQDLKINLASTIVKPVENIFEGIKTNDDMYIIMQKVMNSSTYSIKKTISENESSEMERAVDLILNAKELMFFGMGGSWSVALDAYHEFIRTGIPCVCNCDSHWQIMHASMVRNNDVIFAFSTSGSNKDLIDSIKMGRKNGAKIISITSNNKSPLQKISDVILTSYGKESMIRSQAMESRITSLILVDCLFVGVALKRLDTTLENINKIRSAIAVKRY</sequence>
<dbReference type="InterPro" id="IPR001347">
    <property type="entry name" value="SIS_dom"/>
</dbReference>
<dbReference type="GO" id="GO:1901135">
    <property type="term" value="P:carbohydrate derivative metabolic process"/>
    <property type="evidence" value="ECO:0007669"/>
    <property type="project" value="InterPro"/>
</dbReference>
<dbReference type="Pfam" id="PF01380">
    <property type="entry name" value="SIS"/>
    <property type="match status" value="1"/>
</dbReference>
<evidence type="ECO:0000313" key="6">
    <source>
        <dbReference type="EMBL" id="PRR85061.1"/>
    </source>
</evidence>
<dbReference type="RefSeq" id="WP_106009564.1">
    <property type="nucleotide sequence ID" value="NZ_JALCPJ010000013.1"/>
</dbReference>
<proteinExistence type="predicted"/>
<evidence type="ECO:0000256" key="3">
    <source>
        <dbReference type="ARBA" id="ARBA00023163"/>
    </source>
</evidence>
<keyword evidence="3" id="KW-0804">Transcription</keyword>
<dbReference type="SUPFAM" id="SSF53697">
    <property type="entry name" value="SIS domain"/>
    <property type="match status" value="1"/>
</dbReference>
<keyword evidence="2" id="KW-0238">DNA-binding</keyword>
<dbReference type="InterPro" id="IPR036388">
    <property type="entry name" value="WH-like_DNA-bd_sf"/>
</dbReference>
<dbReference type="GO" id="GO:0003700">
    <property type="term" value="F:DNA-binding transcription factor activity"/>
    <property type="evidence" value="ECO:0007669"/>
    <property type="project" value="InterPro"/>
</dbReference>
<dbReference type="Pfam" id="PF01418">
    <property type="entry name" value="HTH_6"/>
    <property type="match status" value="1"/>
</dbReference>
<dbReference type="AlphaFoldDB" id="A0A2T0BMF7"/>
<protein>
    <submittedName>
        <fullName evidence="6">Putative HTH-type transcriptional regulator YbbH</fullName>
    </submittedName>
</protein>
<dbReference type="CDD" id="cd05013">
    <property type="entry name" value="SIS_RpiR"/>
    <property type="match status" value="1"/>
</dbReference>
<dbReference type="InterPro" id="IPR000281">
    <property type="entry name" value="HTH_RpiR"/>
</dbReference>
<dbReference type="GO" id="GO:0003677">
    <property type="term" value="F:DNA binding"/>
    <property type="evidence" value="ECO:0007669"/>
    <property type="project" value="UniProtKB-KW"/>
</dbReference>
<organism evidence="6 7">
    <name type="scientific">Clostridium luticellarii</name>
    <dbReference type="NCBI Taxonomy" id="1691940"/>
    <lineage>
        <taxon>Bacteria</taxon>
        <taxon>Bacillati</taxon>
        <taxon>Bacillota</taxon>
        <taxon>Clostridia</taxon>
        <taxon>Eubacteriales</taxon>
        <taxon>Clostridiaceae</taxon>
        <taxon>Clostridium</taxon>
    </lineage>
</organism>
<dbReference type="PANTHER" id="PTHR30514">
    <property type="entry name" value="GLUCOKINASE"/>
    <property type="match status" value="1"/>
</dbReference>
<dbReference type="EMBL" id="PVXP01000025">
    <property type="protein sequence ID" value="PRR85061.1"/>
    <property type="molecule type" value="Genomic_DNA"/>
</dbReference>
<accession>A0A2T0BMF7</accession>
<dbReference type="PROSITE" id="PS51464">
    <property type="entry name" value="SIS"/>
    <property type="match status" value="1"/>
</dbReference>
<evidence type="ECO:0000256" key="1">
    <source>
        <dbReference type="ARBA" id="ARBA00023015"/>
    </source>
</evidence>
<dbReference type="OrthoDB" id="3684496at2"/>
<name>A0A2T0BMF7_9CLOT</name>
<dbReference type="GO" id="GO:0097367">
    <property type="term" value="F:carbohydrate derivative binding"/>
    <property type="evidence" value="ECO:0007669"/>
    <property type="project" value="InterPro"/>
</dbReference>
<evidence type="ECO:0000259" key="4">
    <source>
        <dbReference type="PROSITE" id="PS51071"/>
    </source>
</evidence>
<dbReference type="PROSITE" id="PS51071">
    <property type="entry name" value="HTH_RPIR"/>
    <property type="match status" value="1"/>
</dbReference>
<dbReference type="SUPFAM" id="SSF46689">
    <property type="entry name" value="Homeodomain-like"/>
    <property type="match status" value="1"/>
</dbReference>
<dbReference type="InterPro" id="IPR046348">
    <property type="entry name" value="SIS_dom_sf"/>
</dbReference>
<dbReference type="InterPro" id="IPR035472">
    <property type="entry name" value="RpiR-like_SIS"/>
</dbReference>
<dbReference type="PANTHER" id="PTHR30514:SF1">
    <property type="entry name" value="HTH-TYPE TRANSCRIPTIONAL REGULATOR HEXR-RELATED"/>
    <property type="match status" value="1"/>
</dbReference>
<comment type="caution">
    <text evidence="6">The sequence shown here is derived from an EMBL/GenBank/DDBJ whole genome shotgun (WGS) entry which is preliminary data.</text>
</comment>
<evidence type="ECO:0000313" key="7">
    <source>
        <dbReference type="Proteomes" id="UP000237798"/>
    </source>
</evidence>
<dbReference type="Gene3D" id="3.40.50.10490">
    <property type="entry name" value="Glucose-6-phosphate isomerase like protein, domain 1"/>
    <property type="match status" value="1"/>
</dbReference>